<evidence type="ECO:0000256" key="4">
    <source>
        <dbReference type="SAM" id="SignalP"/>
    </source>
</evidence>
<dbReference type="InterPro" id="IPR038404">
    <property type="entry name" value="TRAP_DctP_sf"/>
</dbReference>
<dbReference type="KEGG" id="obj:EIO64_00700"/>
<dbReference type="PANTHER" id="PTHR33376:SF7">
    <property type="entry name" value="C4-DICARBOXYLATE-BINDING PROTEIN DCTB"/>
    <property type="match status" value="1"/>
</dbReference>
<dbReference type="GO" id="GO:0055085">
    <property type="term" value="P:transmembrane transport"/>
    <property type="evidence" value="ECO:0007669"/>
    <property type="project" value="InterPro"/>
</dbReference>
<gene>
    <name evidence="5" type="primary">dctP</name>
    <name evidence="5" type="ORF">EIO64_00700</name>
</gene>
<dbReference type="AlphaFoldDB" id="A0A4D7ATT6"/>
<evidence type="ECO:0000256" key="3">
    <source>
        <dbReference type="ARBA" id="ARBA00022729"/>
    </source>
</evidence>
<dbReference type="Gene3D" id="3.40.190.170">
    <property type="entry name" value="Bacterial extracellular solute-binding protein, family 7"/>
    <property type="match status" value="1"/>
</dbReference>
<feature type="chain" id="PRO_5039100813" evidence="4">
    <location>
        <begin position="24"/>
        <end position="355"/>
    </location>
</feature>
<proteinExistence type="inferred from homology"/>
<evidence type="ECO:0000256" key="1">
    <source>
        <dbReference type="ARBA" id="ARBA00009023"/>
    </source>
</evidence>
<dbReference type="InterPro" id="IPR018389">
    <property type="entry name" value="DctP_fam"/>
</dbReference>
<protein>
    <submittedName>
        <fullName evidence="5">TRAP transporter substrate-binding protein DctP</fullName>
    </submittedName>
</protein>
<keyword evidence="2" id="KW-0813">Transport</keyword>
<dbReference type="NCBIfam" id="NF037995">
    <property type="entry name" value="TRAP_S1"/>
    <property type="match status" value="1"/>
</dbReference>
<feature type="signal peptide" evidence="4">
    <location>
        <begin position="1"/>
        <end position="23"/>
    </location>
</feature>
<evidence type="ECO:0000313" key="5">
    <source>
        <dbReference type="EMBL" id="QCI57927.1"/>
    </source>
</evidence>
<sequence>MKRRLTKLTAAGLAVLALTGCTGGVPEEVSEEPPVPKNVETTWTLVVGQPEGSTCWDAAESFAEALSDATEGAVAVEVQPMPLDRVTSLEQAAAGIVDLYLDSSFVYGSYGDEEELGRPFFSVTMPFLFPDAETAAEVLDSTGGEALNGVLAELGLRGLAYGELGFRYPTTSEGRAVTAPEDLEGLKIRTAGMLEVSVAYVDCWGAELYPSSFLDVMTPLSAGYYDGQESTLAEADAAGYQTVQTDVTIFPAFYEPAILTMNSDLYDSLSPDLREAVDRCGREAMADQRLRNREQEAEILERWQEEDGISVHVLTEEQWSAFQALTDRLYDPEDPDHQDWFADCTPEWVEQFRPS</sequence>
<dbReference type="Proteomes" id="UP000298642">
    <property type="component" value="Chromosome"/>
</dbReference>
<evidence type="ECO:0000256" key="2">
    <source>
        <dbReference type="ARBA" id="ARBA00022448"/>
    </source>
</evidence>
<dbReference type="Pfam" id="PF03480">
    <property type="entry name" value="DctP"/>
    <property type="match status" value="1"/>
</dbReference>
<reference evidence="6" key="1">
    <citation type="submission" date="2018-12" db="EMBL/GenBank/DDBJ databases">
        <title>Dusodibacter welbiota gen. nov., sp. nov., isolated from human faeces and emended description of the Oscillibacter genus.</title>
        <authorList>
            <person name="Le Roy T."/>
            <person name="Van der Smissen P."/>
            <person name="Delzenne N."/>
            <person name="Muccioli G."/>
            <person name="Collet J.F."/>
            <person name="Cani P.D."/>
        </authorList>
    </citation>
    <scope>NUCLEOTIDE SEQUENCE [LARGE SCALE GENOMIC DNA]</scope>
    <source>
        <strain evidence="6">J115</strain>
    </source>
</reference>
<comment type="similarity">
    <text evidence="1">Belongs to the bacterial solute-binding protein 7 family.</text>
</comment>
<organism evidence="5 6">
    <name type="scientific">Dysosmobacter welbionis</name>
    <dbReference type="NCBI Taxonomy" id="2093857"/>
    <lineage>
        <taxon>Bacteria</taxon>
        <taxon>Bacillati</taxon>
        <taxon>Bacillota</taxon>
        <taxon>Clostridia</taxon>
        <taxon>Eubacteriales</taxon>
        <taxon>Oscillospiraceae</taxon>
        <taxon>Dysosmobacter</taxon>
    </lineage>
</organism>
<keyword evidence="6" id="KW-1185">Reference proteome</keyword>
<dbReference type="PROSITE" id="PS51257">
    <property type="entry name" value="PROKAR_LIPOPROTEIN"/>
    <property type="match status" value="1"/>
</dbReference>
<dbReference type="PANTHER" id="PTHR33376">
    <property type="match status" value="1"/>
</dbReference>
<dbReference type="RefSeq" id="WP_136890660.1">
    <property type="nucleotide sequence ID" value="NZ_CP034413.3"/>
</dbReference>
<accession>A0A4D7ATT6</accession>
<name>A0A4D7ATT6_9FIRM</name>
<evidence type="ECO:0000313" key="6">
    <source>
        <dbReference type="Proteomes" id="UP000298642"/>
    </source>
</evidence>
<keyword evidence="3 4" id="KW-0732">Signal</keyword>
<dbReference type="EMBL" id="CP034413">
    <property type="protein sequence ID" value="QCI57927.1"/>
    <property type="molecule type" value="Genomic_DNA"/>
</dbReference>